<sequence length="704" mass="78558">MGVQLGRAREFMKRNIVLIIMLPAIVGLHYGWQKIQDIELFVPKQQRKDLPVIQGAKYVEQEIKNKMSGVRLEEERVKGVFCHSVRDPAYISMLSRYRRLLFSVYGPKGSSILICNAAGQETLAASSSEIIKQLPFAHPTIKYINALISAQNAACGLNGLYTGALCVRLLEEALKCEDDIPYPMVSEVSEWIISELLDILSKSPDEVIMELDIGDMKQISSFVKTIIGAKNCLNLNKQAVDDLSLNVVKAFLKSIPNEYSSDGFGHVTIATQDGSSTTHTRVFDGVLYREPDISPERIERLRGQDMFNIVLFTVPLLYLDGQEESVHWRGSGTKEENFINKVLPCLLSYMKTRNIHILANQKPVHPVIKFELEREGFLVLERMGTNLAEGLMKETTESCLAALRMMVVDGKVVAGGGCLEAWLAGQVSHLINSNMQHLTEITDAAPHHVVKVASIFLRVFIELALQLGGGSSSTRFDWSLDSVFHHLWHTQPKIVKEDGGRCSTHSPLNSQNCVCGLVKEEVLKYKHNGLWHPVEFQLQYNITGPRSKSSKYGRNKAGKSPRSADGHSSKSNFEGTWSNDSSVSDFGFHNLDLEADSLEEAGETTEEEVDSLEKVVNSQEEELDSLEGKLDSFDIEEDMDSLEDILNGTAEPNQVQDDMVPKAKLEAQAQEALYDSFPAKYNAIRLALEGFTQLFHIGQCVFDK</sequence>
<feature type="transmembrane region" description="Helical" evidence="3">
    <location>
        <begin position="12"/>
        <end position="32"/>
    </location>
</feature>
<dbReference type="PANTHER" id="PTHR46787:SF1">
    <property type="entry name" value="MOLECULAR CHAPERONE MKKS"/>
    <property type="match status" value="1"/>
</dbReference>
<dbReference type="GO" id="GO:0005524">
    <property type="term" value="F:ATP binding"/>
    <property type="evidence" value="ECO:0007669"/>
    <property type="project" value="InterPro"/>
</dbReference>
<dbReference type="Pfam" id="PF00118">
    <property type="entry name" value="Cpn60_TCP1"/>
    <property type="match status" value="1"/>
</dbReference>
<dbReference type="AlphaFoldDB" id="A0A8J5N182"/>
<organism evidence="4 5">
    <name type="scientific">Homarus americanus</name>
    <name type="common">American lobster</name>
    <dbReference type="NCBI Taxonomy" id="6706"/>
    <lineage>
        <taxon>Eukaryota</taxon>
        <taxon>Metazoa</taxon>
        <taxon>Ecdysozoa</taxon>
        <taxon>Arthropoda</taxon>
        <taxon>Crustacea</taxon>
        <taxon>Multicrustacea</taxon>
        <taxon>Malacostraca</taxon>
        <taxon>Eumalacostraca</taxon>
        <taxon>Eucarida</taxon>
        <taxon>Decapoda</taxon>
        <taxon>Pleocyemata</taxon>
        <taxon>Astacidea</taxon>
        <taxon>Nephropoidea</taxon>
        <taxon>Nephropidae</taxon>
        <taxon>Homarus</taxon>
    </lineage>
</organism>
<protein>
    <submittedName>
        <fullName evidence="4">McKusick-Kaufman/Bardet-Biedl syndromes putative chaperonin-like</fullName>
    </submittedName>
</protein>
<dbReference type="GO" id="GO:0032502">
    <property type="term" value="P:developmental process"/>
    <property type="evidence" value="ECO:0007669"/>
    <property type="project" value="TreeGrafter"/>
</dbReference>
<dbReference type="Proteomes" id="UP000747542">
    <property type="component" value="Unassembled WGS sequence"/>
</dbReference>
<dbReference type="GO" id="GO:0051082">
    <property type="term" value="F:unfolded protein binding"/>
    <property type="evidence" value="ECO:0007669"/>
    <property type="project" value="InterPro"/>
</dbReference>
<dbReference type="InterPro" id="IPR027410">
    <property type="entry name" value="TCP-1-like_intermed_sf"/>
</dbReference>
<dbReference type="GO" id="GO:0006457">
    <property type="term" value="P:protein folding"/>
    <property type="evidence" value="ECO:0007669"/>
    <property type="project" value="InterPro"/>
</dbReference>
<dbReference type="GO" id="GO:0060271">
    <property type="term" value="P:cilium assembly"/>
    <property type="evidence" value="ECO:0007669"/>
    <property type="project" value="InterPro"/>
</dbReference>
<evidence type="ECO:0000256" key="1">
    <source>
        <dbReference type="SAM" id="Coils"/>
    </source>
</evidence>
<feature type="coiled-coil region" evidence="1">
    <location>
        <begin position="595"/>
        <end position="636"/>
    </location>
</feature>
<gene>
    <name evidence="4" type="primary">MKKS-L</name>
    <name evidence="4" type="ORF">Hamer_G013745</name>
</gene>
<keyword evidence="3" id="KW-0472">Membrane</keyword>
<dbReference type="SUPFAM" id="SSF48592">
    <property type="entry name" value="GroEL equatorial domain-like"/>
    <property type="match status" value="1"/>
</dbReference>
<evidence type="ECO:0000313" key="5">
    <source>
        <dbReference type="Proteomes" id="UP000747542"/>
    </source>
</evidence>
<dbReference type="GO" id="GO:0005737">
    <property type="term" value="C:cytoplasm"/>
    <property type="evidence" value="ECO:0007669"/>
    <property type="project" value="TreeGrafter"/>
</dbReference>
<evidence type="ECO:0000256" key="2">
    <source>
        <dbReference type="SAM" id="MobiDB-lite"/>
    </source>
</evidence>
<dbReference type="Gene3D" id="3.50.7.10">
    <property type="entry name" value="GroEL"/>
    <property type="match status" value="1"/>
</dbReference>
<dbReference type="InterPro" id="IPR002423">
    <property type="entry name" value="Cpn60/GroEL/TCP-1"/>
</dbReference>
<dbReference type="InterPro" id="IPR027413">
    <property type="entry name" value="GROEL-like_equatorial_sf"/>
</dbReference>
<reference evidence="4" key="1">
    <citation type="journal article" date="2021" name="Sci. Adv.">
        <title>The American lobster genome reveals insights on longevity, neural, and immune adaptations.</title>
        <authorList>
            <person name="Polinski J.M."/>
            <person name="Zimin A.V."/>
            <person name="Clark K.F."/>
            <person name="Kohn A.B."/>
            <person name="Sadowski N."/>
            <person name="Timp W."/>
            <person name="Ptitsyn A."/>
            <person name="Khanna P."/>
            <person name="Romanova D.Y."/>
            <person name="Williams P."/>
            <person name="Greenwood S.J."/>
            <person name="Moroz L.L."/>
            <person name="Walt D.R."/>
            <person name="Bodnar A.G."/>
        </authorList>
    </citation>
    <scope>NUCLEOTIDE SEQUENCE</scope>
    <source>
        <strain evidence="4">GMGI-L3</strain>
    </source>
</reference>
<dbReference type="InterPro" id="IPR027409">
    <property type="entry name" value="GroEL-like_apical_dom_sf"/>
</dbReference>
<dbReference type="PANTHER" id="PTHR46787">
    <property type="entry name" value="SYNDROMES PUTATIVE CHAPERONIN-RELATED"/>
    <property type="match status" value="1"/>
</dbReference>
<dbReference type="GO" id="GO:0051131">
    <property type="term" value="P:chaperone-mediated protein complex assembly"/>
    <property type="evidence" value="ECO:0007669"/>
    <property type="project" value="TreeGrafter"/>
</dbReference>
<evidence type="ECO:0000256" key="3">
    <source>
        <dbReference type="SAM" id="Phobius"/>
    </source>
</evidence>
<dbReference type="Gene3D" id="1.10.560.10">
    <property type="entry name" value="GroEL-like equatorial domain"/>
    <property type="match status" value="1"/>
</dbReference>
<keyword evidence="5" id="KW-1185">Reference proteome</keyword>
<feature type="region of interest" description="Disordered" evidence="2">
    <location>
        <begin position="546"/>
        <end position="576"/>
    </location>
</feature>
<accession>A0A8J5N182</accession>
<name>A0A8J5N182_HOMAM</name>
<proteinExistence type="predicted"/>
<keyword evidence="3" id="KW-1133">Transmembrane helix</keyword>
<dbReference type="EMBL" id="JAHLQT010012455">
    <property type="protein sequence ID" value="KAG7171289.1"/>
    <property type="molecule type" value="Genomic_DNA"/>
</dbReference>
<dbReference type="InterPro" id="IPR028790">
    <property type="entry name" value="MKKS"/>
</dbReference>
<feature type="compositionally biased region" description="Basic residues" evidence="2">
    <location>
        <begin position="548"/>
        <end position="559"/>
    </location>
</feature>
<comment type="caution">
    <text evidence="4">The sequence shown here is derived from an EMBL/GenBank/DDBJ whole genome shotgun (WGS) entry which is preliminary data.</text>
</comment>
<dbReference type="GO" id="GO:0005634">
    <property type="term" value="C:nucleus"/>
    <property type="evidence" value="ECO:0007669"/>
    <property type="project" value="TreeGrafter"/>
</dbReference>
<keyword evidence="3" id="KW-0812">Transmembrane</keyword>
<dbReference type="Gene3D" id="3.30.260.10">
    <property type="entry name" value="TCP-1-like chaperonin intermediate domain"/>
    <property type="match status" value="1"/>
</dbReference>
<evidence type="ECO:0000313" key="4">
    <source>
        <dbReference type="EMBL" id="KAG7171289.1"/>
    </source>
</evidence>
<keyword evidence="1" id="KW-0175">Coiled coil</keyword>
<dbReference type="GO" id="GO:1902636">
    <property type="term" value="C:kinociliary basal body"/>
    <property type="evidence" value="ECO:0007669"/>
    <property type="project" value="TreeGrafter"/>
</dbReference>